<feature type="region of interest" description="Disordered" evidence="1">
    <location>
        <begin position="1"/>
        <end position="43"/>
    </location>
</feature>
<name>A0ABS8V0V3_DATST</name>
<organism evidence="2 3">
    <name type="scientific">Datura stramonium</name>
    <name type="common">Jimsonweed</name>
    <name type="synonym">Common thornapple</name>
    <dbReference type="NCBI Taxonomy" id="4076"/>
    <lineage>
        <taxon>Eukaryota</taxon>
        <taxon>Viridiplantae</taxon>
        <taxon>Streptophyta</taxon>
        <taxon>Embryophyta</taxon>
        <taxon>Tracheophyta</taxon>
        <taxon>Spermatophyta</taxon>
        <taxon>Magnoliopsida</taxon>
        <taxon>eudicotyledons</taxon>
        <taxon>Gunneridae</taxon>
        <taxon>Pentapetalae</taxon>
        <taxon>asterids</taxon>
        <taxon>lamiids</taxon>
        <taxon>Solanales</taxon>
        <taxon>Solanaceae</taxon>
        <taxon>Solanoideae</taxon>
        <taxon>Datureae</taxon>
        <taxon>Datura</taxon>
    </lineage>
</organism>
<reference evidence="2 3" key="1">
    <citation type="journal article" date="2021" name="BMC Genomics">
        <title>Datura genome reveals duplications of psychoactive alkaloid biosynthetic genes and high mutation rate following tissue culture.</title>
        <authorList>
            <person name="Rajewski A."/>
            <person name="Carter-House D."/>
            <person name="Stajich J."/>
            <person name="Litt A."/>
        </authorList>
    </citation>
    <scope>NUCLEOTIDE SEQUENCE [LARGE SCALE GENOMIC DNA]</scope>
    <source>
        <strain evidence="2">AR-01</strain>
    </source>
</reference>
<keyword evidence="3" id="KW-1185">Reference proteome</keyword>
<evidence type="ECO:0000313" key="3">
    <source>
        <dbReference type="Proteomes" id="UP000823775"/>
    </source>
</evidence>
<sequence>MKNTTQDPSKCHTSSAKSVKESGGNAQEHERLIEKKNEEVQGQSKISVAKIKGAPAVQSKPPGKQWVLVVKLVEIILGVPINVVCCMKRKKKESLYINSRSNLLCVNYISISYFQSKWLNVCDYILS</sequence>
<protein>
    <submittedName>
        <fullName evidence="2">Uncharacterized protein</fullName>
    </submittedName>
</protein>
<dbReference type="Proteomes" id="UP000823775">
    <property type="component" value="Unassembled WGS sequence"/>
</dbReference>
<gene>
    <name evidence="2" type="ORF">HAX54_025042</name>
</gene>
<evidence type="ECO:0000313" key="2">
    <source>
        <dbReference type="EMBL" id="MCD9640030.1"/>
    </source>
</evidence>
<dbReference type="EMBL" id="JACEIK010003035">
    <property type="protein sequence ID" value="MCD9640030.1"/>
    <property type="molecule type" value="Genomic_DNA"/>
</dbReference>
<proteinExistence type="predicted"/>
<evidence type="ECO:0000256" key="1">
    <source>
        <dbReference type="SAM" id="MobiDB-lite"/>
    </source>
</evidence>
<accession>A0ABS8V0V3</accession>
<comment type="caution">
    <text evidence="2">The sequence shown here is derived from an EMBL/GenBank/DDBJ whole genome shotgun (WGS) entry which is preliminary data.</text>
</comment>
<feature type="compositionally biased region" description="Polar residues" evidence="1">
    <location>
        <begin position="1"/>
        <end position="17"/>
    </location>
</feature>
<feature type="compositionally biased region" description="Basic and acidic residues" evidence="1">
    <location>
        <begin position="27"/>
        <end position="39"/>
    </location>
</feature>